<proteinExistence type="predicted"/>
<evidence type="ECO:0000256" key="3">
    <source>
        <dbReference type="ARBA" id="ARBA00023163"/>
    </source>
</evidence>
<evidence type="ECO:0000313" key="7">
    <source>
        <dbReference type="Proteomes" id="UP001385809"/>
    </source>
</evidence>
<dbReference type="InterPro" id="IPR027417">
    <property type="entry name" value="P-loop_NTPase"/>
</dbReference>
<sequence>MELIGRDEARSTCRTVIADLTRGRGGVLVVEGVAGSGRTALLDAVAEEATAAVTRATAGADVEILHATGLAGDREVPLGVVHQLLRSRPATWGRTDESTRAAIELASFRAMIAGPGGGFDAGPHLVGDLCTQLLGPDGGPVLLVVDDAQHADELSLRCLHHLARRARHLPVVLVVGVENHPDVTWAPFRAELVRHRHSRRVLLGRIDADGVATVLGDHAAGGPLTAVEAEALTGGSPALLAGLVEDLETARALGDADVPGCGYRRAVLSVLHRAGPGLLELARAAAVLGDETTPSRVAALLDRPRTPVPDLWTTLERMGLVAGQRLRHPLVADTVLSDVDAGELRALHRAAAEHLAACGAPARVVARHLLAVDEPVDDEGLGVLCEAIESVLRASDVQGALGHVDLAARSVRHDAGRATVTSLAARVQDQASPVAARSTLRRLVPFALDGALRPADAADIVPTLLGAGLADEAVAVLDHLAGRVADDGADTELAHELAAVLEAVAVTHPGVAERLAVRAVPTHPGTAPSGIRAWARHQGADVLRRVHTHGPDPASTRDAERAVASAWAGSGPEAVELALTALVHADELETADRLATELLEPPIDSGRTQWRAHLLAIRAQVRLRRGDPTAARDDVRRATETLGVRGWGTARGLPVAVGLQADLALRRRDDAAARLDTPLLPGTADSRHELHVLHARALLHRAGQRPRAAAADLERCGRLAARWGCDLPAVVPWRTELAEVALALDDAERARELLEAQVALPGGDRPRLLGPALRVLAACGDASRRGALLRESVTLLQGCGHRVELRRSLLALARFHRRSGEDELAASILARAETLAAEIGIGRAAPVVERIVPSTVAAPPARAVASAPTTPTAPRRAERPTPAPPTGPLTSAESRVADLAARGHSNRAIAARLFVTVSTVEQHLTRIYKKLGVSRREDLPLDRPADVG</sequence>
<dbReference type="PANTHER" id="PTHR44688">
    <property type="entry name" value="DNA-BINDING TRANSCRIPTIONAL ACTIVATOR DEVR_DOSR"/>
    <property type="match status" value="1"/>
</dbReference>
<dbReference type="SUPFAM" id="SSF52540">
    <property type="entry name" value="P-loop containing nucleoside triphosphate hydrolases"/>
    <property type="match status" value="1"/>
</dbReference>
<dbReference type="SUPFAM" id="SSF46894">
    <property type="entry name" value="C-terminal effector domain of the bipartite response regulators"/>
    <property type="match status" value="1"/>
</dbReference>
<feature type="region of interest" description="Disordered" evidence="4">
    <location>
        <begin position="859"/>
        <end position="891"/>
    </location>
</feature>
<dbReference type="Pfam" id="PF00196">
    <property type="entry name" value="GerE"/>
    <property type="match status" value="1"/>
</dbReference>
<dbReference type="PROSITE" id="PS50043">
    <property type="entry name" value="HTH_LUXR_2"/>
    <property type="match status" value="1"/>
</dbReference>
<keyword evidence="2" id="KW-0238">DNA-binding</keyword>
<accession>A0ABU8MV24</accession>
<dbReference type="PROSITE" id="PS00622">
    <property type="entry name" value="HTH_LUXR_1"/>
    <property type="match status" value="1"/>
</dbReference>
<feature type="domain" description="HTH luxR-type" evidence="5">
    <location>
        <begin position="882"/>
        <end position="948"/>
    </location>
</feature>
<evidence type="ECO:0000256" key="4">
    <source>
        <dbReference type="SAM" id="MobiDB-lite"/>
    </source>
</evidence>
<organism evidence="6 7">
    <name type="scientific">Actinomycetospora aurantiaca</name>
    <dbReference type="NCBI Taxonomy" id="3129233"/>
    <lineage>
        <taxon>Bacteria</taxon>
        <taxon>Bacillati</taxon>
        <taxon>Actinomycetota</taxon>
        <taxon>Actinomycetes</taxon>
        <taxon>Pseudonocardiales</taxon>
        <taxon>Pseudonocardiaceae</taxon>
        <taxon>Actinomycetospora</taxon>
    </lineage>
</organism>
<dbReference type="PRINTS" id="PR00038">
    <property type="entry name" value="HTHLUXR"/>
</dbReference>
<name>A0ABU8MV24_9PSEU</name>
<dbReference type="InterPro" id="IPR016032">
    <property type="entry name" value="Sig_transdc_resp-reg_C-effctor"/>
</dbReference>
<keyword evidence="3" id="KW-0804">Transcription</keyword>
<dbReference type="Pfam" id="PF13191">
    <property type="entry name" value="AAA_16"/>
    <property type="match status" value="1"/>
</dbReference>
<gene>
    <name evidence="6" type="ORF">WCD74_21835</name>
</gene>
<keyword evidence="7" id="KW-1185">Reference proteome</keyword>
<evidence type="ECO:0000313" key="6">
    <source>
        <dbReference type="EMBL" id="MEJ2870427.1"/>
    </source>
</evidence>
<reference evidence="6 7" key="1">
    <citation type="submission" date="2024-03" db="EMBL/GenBank/DDBJ databases">
        <title>Actinomycetospora sp. OC33-EN08, a novel actinomycete isolated from wild orchid (Aerides multiflora).</title>
        <authorList>
            <person name="Suriyachadkun C."/>
        </authorList>
    </citation>
    <scope>NUCLEOTIDE SEQUENCE [LARGE SCALE GENOMIC DNA]</scope>
    <source>
        <strain evidence="6 7">OC33-EN08</strain>
    </source>
</reference>
<dbReference type="SMART" id="SM00421">
    <property type="entry name" value="HTH_LUXR"/>
    <property type="match status" value="1"/>
</dbReference>
<dbReference type="InterPro" id="IPR003593">
    <property type="entry name" value="AAA+_ATPase"/>
</dbReference>
<evidence type="ECO:0000256" key="1">
    <source>
        <dbReference type="ARBA" id="ARBA00023015"/>
    </source>
</evidence>
<evidence type="ECO:0000256" key="2">
    <source>
        <dbReference type="ARBA" id="ARBA00023125"/>
    </source>
</evidence>
<dbReference type="RefSeq" id="WP_337696997.1">
    <property type="nucleotide sequence ID" value="NZ_JBBEGN010000013.1"/>
</dbReference>
<comment type="caution">
    <text evidence="6">The sequence shown here is derived from an EMBL/GenBank/DDBJ whole genome shotgun (WGS) entry which is preliminary data.</text>
</comment>
<keyword evidence="1" id="KW-0805">Transcription regulation</keyword>
<dbReference type="InterPro" id="IPR000792">
    <property type="entry name" value="Tscrpt_reg_LuxR_C"/>
</dbReference>
<evidence type="ECO:0000259" key="5">
    <source>
        <dbReference type="PROSITE" id="PS50043"/>
    </source>
</evidence>
<dbReference type="InterPro" id="IPR041664">
    <property type="entry name" value="AAA_16"/>
</dbReference>
<dbReference type="CDD" id="cd06170">
    <property type="entry name" value="LuxR_C_like"/>
    <property type="match status" value="1"/>
</dbReference>
<dbReference type="Gene3D" id="1.10.10.10">
    <property type="entry name" value="Winged helix-like DNA-binding domain superfamily/Winged helix DNA-binding domain"/>
    <property type="match status" value="1"/>
</dbReference>
<dbReference type="SMART" id="SM00382">
    <property type="entry name" value="AAA"/>
    <property type="match status" value="1"/>
</dbReference>
<dbReference type="EMBL" id="JBBEGN010000013">
    <property type="protein sequence ID" value="MEJ2870427.1"/>
    <property type="molecule type" value="Genomic_DNA"/>
</dbReference>
<dbReference type="InterPro" id="IPR036388">
    <property type="entry name" value="WH-like_DNA-bd_sf"/>
</dbReference>
<feature type="compositionally biased region" description="Low complexity" evidence="4">
    <location>
        <begin position="859"/>
        <end position="874"/>
    </location>
</feature>
<protein>
    <submittedName>
        <fullName evidence="6">AAA family ATPase</fullName>
    </submittedName>
</protein>
<dbReference type="PANTHER" id="PTHR44688:SF16">
    <property type="entry name" value="DNA-BINDING TRANSCRIPTIONAL ACTIVATOR DEVR_DOSR"/>
    <property type="match status" value="1"/>
</dbReference>
<dbReference type="Proteomes" id="UP001385809">
    <property type="component" value="Unassembled WGS sequence"/>
</dbReference>